<keyword evidence="1" id="KW-0456">Lyase</keyword>
<dbReference type="Proteomes" id="UP000257706">
    <property type="component" value="Unassembled WGS sequence"/>
</dbReference>
<dbReference type="GO" id="GO:0016829">
    <property type="term" value="F:lyase activity"/>
    <property type="evidence" value="ECO:0007669"/>
    <property type="project" value="UniProtKB-KW"/>
</dbReference>
<dbReference type="AlphaFoldDB" id="A0A3B9IND2"/>
<comment type="caution">
    <text evidence="1">The sequence shown here is derived from an EMBL/GenBank/DDBJ whole genome shotgun (WGS) entry which is preliminary data.</text>
</comment>
<dbReference type="NCBIfam" id="TIGR03293">
    <property type="entry name" value="PhnG_redo"/>
    <property type="match status" value="1"/>
</dbReference>
<dbReference type="Pfam" id="PF06754">
    <property type="entry name" value="PhnG"/>
    <property type="match status" value="1"/>
</dbReference>
<dbReference type="GO" id="GO:0019634">
    <property type="term" value="P:organic phosphonate metabolic process"/>
    <property type="evidence" value="ECO:0007669"/>
    <property type="project" value="InterPro"/>
</dbReference>
<name>A0A3B9IND2_9PROT</name>
<evidence type="ECO:0000313" key="2">
    <source>
        <dbReference type="Proteomes" id="UP000257706"/>
    </source>
</evidence>
<proteinExistence type="predicted"/>
<evidence type="ECO:0000313" key="1">
    <source>
        <dbReference type="EMBL" id="HAE48827.1"/>
    </source>
</evidence>
<protein>
    <submittedName>
        <fullName evidence="1">Phosphonate C-P lyase system protein PhnG</fullName>
    </submittedName>
</protein>
<dbReference type="EMBL" id="DMAI01000248">
    <property type="protein sequence ID" value="HAE48827.1"/>
    <property type="molecule type" value="Genomic_DNA"/>
</dbReference>
<gene>
    <name evidence="1" type="primary">phnG</name>
    <name evidence="1" type="ORF">DCK97_15535</name>
</gene>
<accession>A0A3B9IND2</accession>
<dbReference type="InterPro" id="IPR009609">
    <property type="entry name" value="Phosphonate_metab_PhnG"/>
</dbReference>
<organism evidence="1 2">
    <name type="scientific">Tistrella mobilis</name>
    <dbReference type="NCBI Taxonomy" id="171437"/>
    <lineage>
        <taxon>Bacteria</taxon>
        <taxon>Pseudomonadati</taxon>
        <taxon>Pseudomonadota</taxon>
        <taxon>Alphaproteobacteria</taxon>
        <taxon>Geminicoccales</taxon>
        <taxon>Geminicoccaceae</taxon>
        <taxon>Tistrella</taxon>
    </lineage>
</organism>
<reference evidence="1 2" key="1">
    <citation type="journal article" date="2018" name="Nat. Biotechnol.">
        <title>A standardized bacterial taxonomy based on genome phylogeny substantially revises the tree of life.</title>
        <authorList>
            <person name="Parks D.H."/>
            <person name="Chuvochina M."/>
            <person name="Waite D.W."/>
            <person name="Rinke C."/>
            <person name="Skarshewski A."/>
            <person name="Chaumeil P.A."/>
            <person name="Hugenholtz P."/>
        </authorList>
    </citation>
    <scope>NUCLEOTIDE SEQUENCE [LARGE SCALE GENOMIC DNA]</scope>
    <source>
        <strain evidence="1">UBA8739</strain>
    </source>
</reference>
<sequence length="169" mass="17463">MTMTAEMAGGTAEMAGGTADQAARRHWLAVLARADRGRLQAALDDLPGGRAGVLAGAGALRRPETGLAMVRGRAGGAGARFNLGEMTVSRAVVRLKDGEAGVGYVAGRDRVKAELVAVLDALLQTGSHGPQLMRDLIEPLAAEQAAARALASRKAAASRVEFFTMVRGE</sequence>
<dbReference type="GO" id="GO:0015716">
    <property type="term" value="P:organic phosphonate transport"/>
    <property type="evidence" value="ECO:0007669"/>
    <property type="project" value="InterPro"/>
</dbReference>